<dbReference type="InParanoid" id="A0A1Y2BG06"/>
<sequence length="481" mass="54889">MGDKSCSGWDPSLDPEIDPPSCLKARQYRQVSSVLAREEEGKHPHWSFTTNHNLETLRRLLNCYLPTSHVNYTTCPDRPLVVSGYWYTATILNGETSGEGIWQRYLVKEIEDLGYFWIAVGPYENWVTVAEMLPDVYRILWNWQREIISCFTDPRCIAKDHYVPPEDAPDLSLDVPDEERGVIPLWALNVIDYWGTRPKERSHNDYWWGTSGKGEWSYQPLGQEWIATPWALPGGHFHLPYSMEEECLNLPATPHAARSDHVLILAKRSSYFDHGYSPPREYFTRLSQEPGFHLISAAQVEEGHPLPEGLNSIGVQKYEKYSEVVGGVKVMLGIGQPTISPSIYAALCQGVPAVLPYFDKEPILEGWSVFAGPWQHGPASLIGPPYVYSYYNKNYTMMLESIQEAIKTPIERYIPDDMKPAFALSKMSEYLERDLQGMFRDKLLKNGGQVPRLIGNARERCIELKHCTEGFPAGRKPFRPT</sequence>
<dbReference type="EMBL" id="MCFC01000005">
    <property type="protein sequence ID" value="ORY33733.1"/>
    <property type="molecule type" value="Genomic_DNA"/>
</dbReference>
<evidence type="ECO:0000313" key="1">
    <source>
        <dbReference type="EMBL" id="ORY33733.1"/>
    </source>
</evidence>
<organism evidence="1 2">
    <name type="scientific">Naematelia encephala</name>
    <dbReference type="NCBI Taxonomy" id="71784"/>
    <lineage>
        <taxon>Eukaryota</taxon>
        <taxon>Fungi</taxon>
        <taxon>Dikarya</taxon>
        <taxon>Basidiomycota</taxon>
        <taxon>Agaricomycotina</taxon>
        <taxon>Tremellomycetes</taxon>
        <taxon>Tremellales</taxon>
        <taxon>Naemateliaceae</taxon>
        <taxon>Naematelia</taxon>
    </lineage>
</organism>
<protein>
    <submittedName>
        <fullName evidence="1">Uncharacterized protein</fullName>
    </submittedName>
</protein>
<keyword evidence="2" id="KW-1185">Reference proteome</keyword>
<proteinExistence type="predicted"/>
<gene>
    <name evidence="1" type="ORF">BCR39DRAFT_592698</name>
</gene>
<dbReference type="AlphaFoldDB" id="A0A1Y2BG06"/>
<comment type="caution">
    <text evidence="1">The sequence shown here is derived from an EMBL/GenBank/DDBJ whole genome shotgun (WGS) entry which is preliminary data.</text>
</comment>
<name>A0A1Y2BG06_9TREE</name>
<dbReference type="OrthoDB" id="2113294at2759"/>
<dbReference type="Proteomes" id="UP000193986">
    <property type="component" value="Unassembled WGS sequence"/>
</dbReference>
<reference evidence="1 2" key="1">
    <citation type="submission" date="2016-07" db="EMBL/GenBank/DDBJ databases">
        <title>Pervasive Adenine N6-methylation of Active Genes in Fungi.</title>
        <authorList>
            <consortium name="DOE Joint Genome Institute"/>
            <person name="Mondo S.J."/>
            <person name="Dannebaum R.O."/>
            <person name="Kuo R.C."/>
            <person name="Labutti K."/>
            <person name="Haridas S."/>
            <person name="Kuo A."/>
            <person name="Salamov A."/>
            <person name="Ahrendt S.R."/>
            <person name="Lipzen A."/>
            <person name="Sullivan W."/>
            <person name="Andreopoulos W.B."/>
            <person name="Clum A."/>
            <person name="Lindquist E."/>
            <person name="Daum C."/>
            <person name="Ramamoorthy G.K."/>
            <person name="Gryganskyi A."/>
            <person name="Culley D."/>
            <person name="Magnuson J.K."/>
            <person name="James T.Y."/>
            <person name="O'Malley M.A."/>
            <person name="Stajich J.E."/>
            <person name="Spatafora J.W."/>
            <person name="Visel A."/>
            <person name="Grigoriev I.V."/>
        </authorList>
    </citation>
    <scope>NUCLEOTIDE SEQUENCE [LARGE SCALE GENOMIC DNA]</scope>
    <source>
        <strain evidence="1 2">68-887.2</strain>
    </source>
</reference>
<accession>A0A1Y2BG06</accession>
<dbReference type="STRING" id="71784.A0A1Y2BG06"/>
<evidence type="ECO:0000313" key="2">
    <source>
        <dbReference type="Proteomes" id="UP000193986"/>
    </source>
</evidence>